<dbReference type="RefSeq" id="WP_270155480.1">
    <property type="nucleotide sequence ID" value="NZ_JAPNNL010000048.1"/>
</dbReference>
<evidence type="ECO:0000256" key="1">
    <source>
        <dbReference type="ARBA" id="ARBA00005417"/>
    </source>
</evidence>
<sequence>MGDKIIEVRGVTVELEGVPVLRDLSLAVERGEVVAVVGPNGSGKSTLLGCLGGLVPVSAGSVEVFGAPPVDGPAFWRRVAWAADEPAWYPGLTAREHLELMRAVHGEPRLEVEAALEVFGLVDRADAPPLNLSTGQRQRLALAAALLRPSELLLLDEPERGLDAAFRERFGALLTGYAAAGGAVVAATHDAALATGARQVFPGNQLTS</sequence>
<proteinExistence type="inferred from homology"/>
<dbReference type="InterPro" id="IPR003593">
    <property type="entry name" value="AAA+_ATPase"/>
</dbReference>
<keyword evidence="2" id="KW-0813">Transport</keyword>
<accession>A0ABT4SBX6</accession>
<dbReference type="PROSITE" id="PS50893">
    <property type="entry name" value="ABC_TRANSPORTER_2"/>
    <property type="match status" value="1"/>
</dbReference>
<protein>
    <submittedName>
        <fullName evidence="6">ATP-binding cassette domain-containing protein</fullName>
    </submittedName>
</protein>
<comment type="caution">
    <text evidence="6">The sequence shown here is derived from an EMBL/GenBank/DDBJ whole genome shotgun (WGS) entry which is preliminary data.</text>
</comment>
<dbReference type="SUPFAM" id="SSF52540">
    <property type="entry name" value="P-loop containing nucleoside triphosphate hydrolases"/>
    <property type="match status" value="1"/>
</dbReference>
<comment type="similarity">
    <text evidence="1">Belongs to the ABC transporter superfamily.</text>
</comment>
<keyword evidence="7" id="KW-1185">Reference proteome</keyword>
<dbReference type="GO" id="GO:0005524">
    <property type="term" value="F:ATP binding"/>
    <property type="evidence" value="ECO:0007669"/>
    <property type="project" value="UniProtKB-KW"/>
</dbReference>
<evidence type="ECO:0000256" key="3">
    <source>
        <dbReference type="ARBA" id="ARBA00022741"/>
    </source>
</evidence>
<keyword evidence="3" id="KW-0547">Nucleotide-binding</keyword>
<reference evidence="6" key="1">
    <citation type="submission" date="2022-11" db="EMBL/GenBank/DDBJ databases">
        <title>Nonomuraea corallina sp. nov., a new species of the genus Nonomuraea isolated from sea side sediment in Thai sea.</title>
        <authorList>
            <person name="Ngamcharungchit C."/>
            <person name="Matsumoto A."/>
            <person name="Suriyachadkun C."/>
            <person name="Panbangred W."/>
            <person name="Inahashi Y."/>
            <person name="Intra B."/>
        </authorList>
    </citation>
    <scope>NUCLEOTIDE SEQUENCE</scope>
    <source>
        <strain evidence="6">MCN248</strain>
    </source>
</reference>
<evidence type="ECO:0000259" key="5">
    <source>
        <dbReference type="PROSITE" id="PS50893"/>
    </source>
</evidence>
<organism evidence="6 7">
    <name type="scientific">Nonomuraea corallina</name>
    <dbReference type="NCBI Taxonomy" id="2989783"/>
    <lineage>
        <taxon>Bacteria</taxon>
        <taxon>Bacillati</taxon>
        <taxon>Actinomycetota</taxon>
        <taxon>Actinomycetes</taxon>
        <taxon>Streptosporangiales</taxon>
        <taxon>Streptosporangiaceae</taxon>
        <taxon>Nonomuraea</taxon>
    </lineage>
</organism>
<evidence type="ECO:0000313" key="6">
    <source>
        <dbReference type="EMBL" id="MDA0634660.1"/>
    </source>
</evidence>
<dbReference type="InterPro" id="IPR003439">
    <property type="entry name" value="ABC_transporter-like_ATP-bd"/>
</dbReference>
<keyword evidence="4 6" id="KW-0067">ATP-binding</keyword>
<dbReference type="Proteomes" id="UP001144036">
    <property type="component" value="Unassembled WGS sequence"/>
</dbReference>
<evidence type="ECO:0000256" key="2">
    <source>
        <dbReference type="ARBA" id="ARBA00022448"/>
    </source>
</evidence>
<evidence type="ECO:0000313" key="7">
    <source>
        <dbReference type="Proteomes" id="UP001144036"/>
    </source>
</evidence>
<dbReference type="SMART" id="SM00382">
    <property type="entry name" value="AAA"/>
    <property type="match status" value="1"/>
</dbReference>
<gene>
    <name evidence="6" type="ORF">OUY22_14650</name>
</gene>
<feature type="domain" description="ABC transporter" evidence="5">
    <location>
        <begin position="6"/>
        <end position="207"/>
    </location>
</feature>
<dbReference type="Gene3D" id="3.40.50.300">
    <property type="entry name" value="P-loop containing nucleotide triphosphate hydrolases"/>
    <property type="match status" value="1"/>
</dbReference>
<dbReference type="EMBL" id="JAPNNL010000048">
    <property type="protein sequence ID" value="MDA0634660.1"/>
    <property type="molecule type" value="Genomic_DNA"/>
</dbReference>
<dbReference type="Pfam" id="PF00005">
    <property type="entry name" value="ABC_tran"/>
    <property type="match status" value="1"/>
</dbReference>
<dbReference type="PANTHER" id="PTHR43335">
    <property type="entry name" value="ABC TRANSPORTER, ATP-BINDING PROTEIN"/>
    <property type="match status" value="1"/>
</dbReference>
<dbReference type="InterPro" id="IPR027417">
    <property type="entry name" value="P-loop_NTPase"/>
</dbReference>
<name>A0ABT4SBX6_9ACTN</name>
<evidence type="ECO:0000256" key="4">
    <source>
        <dbReference type="ARBA" id="ARBA00022840"/>
    </source>
</evidence>